<name>A0A4Y1WPM8_9BACT</name>
<keyword evidence="1" id="KW-1133">Transmembrane helix</keyword>
<dbReference type="KEGG" id="acou:A5CBH24_03760"/>
<proteinExistence type="predicted"/>
<evidence type="ECO:0000313" key="3">
    <source>
        <dbReference type="Proteomes" id="UP000318946"/>
    </source>
</evidence>
<accession>A0A4Y1WPM8</accession>
<evidence type="ECO:0008006" key="4">
    <source>
        <dbReference type="Google" id="ProtNLM"/>
    </source>
</evidence>
<organism evidence="2 3">
    <name type="scientific">Alistipes communis</name>
    <dbReference type="NCBI Taxonomy" id="2585118"/>
    <lineage>
        <taxon>Bacteria</taxon>
        <taxon>Pseudomonadati</taxon>
        <taxon>Bacteroidota</taxon>
        <taxon>Bacteroidia</taxon>
        <taxon>Bacteroidales</taxon>
        <taxon>Rikenellaceae</taxon>
        <taxon>Alistipes</taxon>
    </lineage>
</organism>
<dbReference type="Proteomes" id="UP000318946">
    <property type="component" value="Chromosome"/>
</dbReference>
<evidence type="ECO:0000256" key="1">
    <source>
        <dbReference type="SAM" id="Phobius"/>
    </source>
</evidence>
<sequence length="284" mass="32477">MQTMTNKKQIQTKKISFILALSVIIYAAIDTYLFLCHDINIMRITTPVILGLVIAIILCGLLHKFFYKWLTKNPINFSLGEPYTPIVKSENAIEPTDATETLPIEQPMDLLEQKCPPSQQSNQDTVNSDCPQDSHLNKYDSILVELKKKEIERQAEIMDVIREYVTVKTAPYLSKEDIATLISNIEHMAYDQSESYKPIRSNIDNPLRSPGLRHLAWNVGERLGVPLAKRAVFIKKSFPYELVNATLEYLRLNLRDNVPSQIPIDVPDKGDYRFHLDADNDDSQ</sequence>
<gene>
    <name evidence="2" type="ORF">A5CBH24_03760</name>
</gene>
<evidence type="ECO:0000313" key="2">
    <source>
        <dbReference type="EMBL" id="BBL03063.1"/>
    </source>
</evidence>
<dbReference type="AlphaFoldDB" id="A0A4Y1WPM8"/>
<keyword evidence="1" id="KW-0812">Transmembrane</keyword>
<keyword evidence="1" id="KW-0472">Membrane</keyword>
<protein>
    <recommendedName>
        <fullName evidence="4">Transmembrane protein</fullName>
    </recommendedName>
</protein>
<feature type="transmembrane region" description="Helical" evidence="1">
    <location>
        <begin position="41"/>
        <end position="62"/>
    </location>
</feature>
<keyword evidence="3" id="KW-1185">Reference proteome</keyword>
<dbReference type="EMBL" id="AP019735">
    <property type="protein sequence ID" value="BBL03063.1"/>
    <property type="molecule type" value="Genomic_DNA"/>
</dbReference>
<feature type="transmembrane region" description="Helical" evidence="1">
    <location>
        <begin position="15"/>
        <end position="35"/>
    </location>
</feature>
<reference evidence="3" key="1">
    <citation type="submission" date="2019-06" db="EMBL/GenBank/DDBJ databases">
        <title>Alistipes onderdonkii subsp. vulgaris subsp. nov., Alistipes dispar sp. nov. and Alistipes communis sp. nov., isolated from human faeces, and creation of Alistipes onderdonkii subsp. onderdonkii subsp. nov.</title>
        <authorList>
            <person name="Sakamoto M."/>
            <person name="Ikeyama N."/>
            <person name="Ogata Y."/>
            <person name="Suda W."/>
            <person name="Iino T."/>
            <person name="Hattori M."/>
            <person name="Ohkuma M."/>
        </authorList>
    </citation>
    <scope>NUCLEOTIDE SEQUENCE [LARGE SCALE GENOMIC DNA]</scope>
    <source>
        <strain evidence="3">5CBH24</strain>
    </source>
</reference>